<dbReference type="InterPro" id="IPR036908">
    <property type="entry name" value="RlpA-like_sf"/>
</dbReference>
<evidence type="ECO:0000313" key="9">
    <source>
        <dbReference type="EMBL" id="KPL50764.1"/>
    </source>
</evidence>
<evidence type="ECO:0000256" key="4">
    <source>
        <dbReference type="HAMAP-Rule" id="MF_02071"/>
    </source>
</evidence>
<dbReference type="PANTHER" id="PTHR34183:SF1">
    <property type="entry name" value="ENDOLYTIC PEPTIDOGLYCAN TRANSGLYCOSYLASE RLPA"/>
    <property type="match status" value="1"/>
</dbReference>
<dbReference type="PROSITE" id="PS51257">
    <property type="entry name" value="PROKAR_LIPOPROTEIN"/>
    <property type="match status" value="1"/>
</dbReference>
<keyword evidence="4" id="KW-1003">Cell membrane</keyword>
<dbReference type="Proteomes" id="UP000048984">
    <property type="component" value="Unassembled WGS sequence"/>
</dbReference>
<keyword evidence="4" id="KW-0449">Lipoprotein</keyword>
<sequence length="555" mass="56205">MSLFLRSSRTRFQAFGRGAAFLMTCTALAACSSAPNGTDPRYGVSASRRVYADGQPIPKGGGREQVGKPYNIAGRTYVPREDPNYDNTGVASWYGSDFHGRLTANGEIYDRTAISAAHPTMPLPSYARVTNLRNGRSIVVRVNDRGPYAGNREIDLSERTAELLDFKGRGLAEVRVQYVGRAPVEGSDDRQLVATLTEGGAPSIANDRVMVAQAGGRAPQMPPSRIQLADASGTPGYPDAGRAMPTSDMGPAPVRLAGRAPAVSEDDDGWPAPPPPRGAAAGRAGYGGGPGPNYGAGQGPAYGAAPGTAGAGSAPAAMMRPAYGAPDAGAVRAGVGANGQPIRLQPGAGQQPAYVYPNGGQPAGRGAVPPGWQVGPDPVAAGRRAPAMPGALPDPDDDGIDADALSLAPTRRPVIGAPTPAARPAPVRPSSRLSYADGAGADGAGPAAATAAVFAPMGEGRSFSALGGGRSPGDGTARMPAAAVTLDLGAYADAANAERLIARMRAHGDVRSQIVAKADGRRLTAVTLVVEPGHSAAAVAAARSAGVDAVPVSRR</sequence>
<keyword evidence="1 7" id="KW-0732">Signal</keyword>
<accession>A0A0P6VFH2</accession>
<comment type="function">
    <text evidence="4">Lytic transglycosylase with a strong preference for naked glycan strands that lack stem peptides.</text>
</comment>
<evidence type="ECO:0000259" key="8">
    <source>
        <dbReference type="PROSITE" id="PS51724"/>
    </source>
</evidence>
<dbReference type="HAMAP" id="MF_02071">
    <property type="entry name" value="RlpA"/>
    <property type="match status" value="1"/>
</dbReference>
<dbReference type="Pfam" id="PF03330">
    <property type="entry name" value="DPBB_1"/>
    <property type="match status" value="1"/>
</dbReference>
<dbReference type="GO" id="GO:0009279">
    <property type="term" value="C:cell outer membrane"/>
    <property type="evidence" value="ECO:0007669"/>
    <property type="project" value="TreeGrafter"/>
</dbReference>
<dbReference type="InterPro" id="IPR009009">
    <property type="entry name" value="RlpA-like_DPBB"/>
</dbReference>
<evidence type="ECO:0000256" key="1">
    <source>
        <dbReference type="ARBA" id="ARBA00022729"/>
    </source>
</evidence>
<dbReference type="Gene3D" id="2.40.40.10">
    <property type="entry name" value="RlpA-like domain"/>
    <property type="match status" value="1"/>
</dbReference>
<keyword evidence="2 4" id="KW-0456">Lyase</keyword>
<dbReference type="InterPro" id="IPR012997">
    <property type="entry name" value="RplA"/>
</dbReference>
<feature type="signal peptide" evidence="7">
    <location>
        <begin position="1"/>
        <end position="29"/>
    </location>
</feature>
<comment type="subcellular location">
    <subcellularLocation>
        <location evidence="4">Cell membrane</location>
        <topology evidence="4">Lipid-anchor</topology>
    </subcellularLocation>
</comment>
<evidence type="ECO:0000313" key="10">
    <source>
        <dbReference type="Proteomes" id="UP000048984"/>
    </source>
</evidence>
<protein>
    <recommendedName>
        <fullName evidence="4">Endolytic peptidoglycan transglycosylase RlpA</fullName>
        <ecNumber evidence="4">4.2.2.-</ecNumber>
    </recommendedName>
</protein>
<feature type="region of interest" description="Disordered" evidence="6">
    <location>
        <begin position="260"/>
        <end position="286"/>
    </location>
</feature>
<dbReference type="InterPro" id="IPR034718">
    <property type="entry name" value="RlpA"/>
</dbReference>
<evidence type="ECO:0000256" key="3">
    <source>
        <dbReference type="ARBA" id="ARBA00023316"/>
    </source>
</evidence>
<evidence type="ECO:0000256" key="6">
    <source>
        <dbReference type="SAM" id="MobiDB-lite"/>
    </source>
</evidence>
<dbReference type="NCBIfam" id="TIGR00413">
    <property type="entry name" value="rlpA"/>
    <property type="match status" value="1"/>
</dbReference>
<evidence type="ECO:0000256" key="5">
    <source>
        <dbReference type="RuleBase" id="RU003495"/>
    </source>
</evidence>
<keyword evidence="10" id="KW-1185">Reference proteome</keyword>
<feature type="domain" description="SPOR" evidence="8">
    <location>
        <begin position="478"/>
        <end position="555"/>
    </location>
</feature>
<comment type="similarity">
    <text evidence="4 5">Belongs to the RlpA family.</text>
</comment>
<organism evidence="9 10">
    <name type="scientific">Prosthecodimorpha hirschii</name>
    <dbReference type="NCBI Taxonomy" id="665126"/>
    <lineage>
        <taxon>Bacteria</taxon>
        <taxon>Pseudomonadati</taxon>
        <taxon>Pseudomonadota</taxon>
        <taxon>Alphaproteobacteria</taxon>
        <taxon>Hyphomicrobiales</taxon>
        <taxon>Ancalomicrobiaceae</taxon>
        <taxon>Prosthecodimorpha</taxon>
    </lineage>
</organism>
<dbReference type="GO" id="GO:0005886">
    <property type="term" value="C:plasma membrane"/>
    <property type="evidence" value="ECO:0007669"/>
    <property type="project" value="UniProtKB-SubCell"/>
</dbReference>
<dbReference type="InterPro" id="IPR007730">
    <property type="entry name" value="SPOR-like_dom"/>
</dbReference>
<dbReference type="SUPFAM" id="SSF50685">
    <property type="entry name" value="Barwin-like endoglucanases"/>
    <property type="match status" value="1"/>
</dbReference>
<dbReference type="RefSeq" id="WP_054362354.1">
    <property type="nucleotide sequence ID" value="NZ_LJYW01000002.1"/>
</dbReference>
<keyword evidence="4" id="KW-0472">Membrane</keyword>
<reference evidence="9 10" key="2">
    <citation type="submission" date="2015-10" db="EMBL/GenBank/DDBJ databases">
        <title>Draft Genome Sequence of Prosthecomicrobium hirschii ATCC 27832.</title>
        <authorList>
            <person name="Daniel J."/>
            <person name="Givan S.A."/>
            <person name="Brun Y.V."/>
            <person name="Brown P.J."/>
        </authorList>
    </citation>
    <scope>NUCLEOTIDE SEQUENCE [LARGE SCALE GENOMIC DNA]</scope>
    <source>
        <strain evidence="9 10">16</strain>
    </source>
</reference>
<dbReference type="AlphaFoldDB" id="A0A0P6VFH2"/>
<gene>
    <name evidence="4" type="primary">rlpA</name>
    <name evidence="9" type="ORF">ABB55_27915</name>
</gene>
<proteinExistence type="inferred from homology"/>
<dbReference type="GO" id="GO:0008932">
    <property type="term" value="F:lytic endotransglycosylase activity"/>
    <property type="evidence" value="ECO:0007669"/>
    <property type="project" value="UniProtKB-UniRule"/>
</dbReference>
<dbReference type="EC" id="4.2.2.-" evidence="4"/>
<dbReference type="CDD" id="cd22268">
    <property type="entry name" value="DPBB_RlpA-like"/>
    <property type="match status" value="1"/>
</dbReference>
<feature type="region of interest" description="Disordered" evidence="6">
    <location>
        <begin position="412"/>
        <end position="431"/>
    </location>
</feature>
<dbReference type="GO" id="GO:0042834">
    <property type="term" value="F:peptidoglycan binding"/>
    <property type="evidence" value="ECO:0007669"/>
    <property type="project" value="InterPro"/>
</dbReference>
<dbReference type="EMBL" id="LJYW01000002">
    <property type="protein sequence ID" value="KPL50764.1"/>
    <property type="molecule type" value="Genomic_DNA"/>
</dbReference>
<dbReference type="STRING" id="665126.ABB55_27915"/>
<dbReference type="PANTHER" id="PTHR34183">
    <property type="entry name" value="ENDOLYTIC PEPTIDOGLYCAN TRANSGLYCOSYLASE RLPA"/>
    <property type="match status" value="1"/>
</dbReference>
<evidence type="ECO:0000256" key="2">
    <source>
        <dbReference type="ARBA" id="ARBA00023239"/>
    </source>
</evidence>
<evidence type="ECO:0000256" key="7">
    <source>
        <dbReference type="SAM" id="SignalP"/>
    </source>
</evidence>
<keyword evidence="4" id="KW-0564">Palmitate</keyword>
<feature type="chain" id="PRO_5009984581" description="Endolytic peptidoglycan transglycosylase RlpA" evidence="7">
    <location>
        <begin position="30"/>
        <end position="555"/>
    </location>
</feature>
<dbReference type="GO" id="GO:0000270">
    <property type="term" value="P:peptidoglycan metabolic process"/>
    <property type="evidence" value="ECO:0007669"/>
    <property type="project" value="UniProtKB-UniRule"/>
</dbReference>
<keyword evidence="3 4" id="KW-0961">Cell wall biogenesis/degradation</keyword>
<name>A0A0P6VFH2_9HYPH</name>
<dbReference type="GO" id="GO:0071555">
    <property type="term" value="P:cell wall organization"/>
    <property type="evidence" value="ECO:0007669"/>
    <property type="project" value="UniProtKB-KW"/>
</dbReference>
<comment type="caution">
    <text evidence="9">The sequence shown here is derived from an EMBL/GenBank/DDBJ whole genome shotgun (WGS) entry which is preliminary data.</text>
</comment>
<dbReference type="PROSITE" id="PS51724">
    <property type="entry name" value="SPOR"/>
    <property type="match status" value="1"/>
</dbReference>
<reference evidence="9 10" key="1">
    <citation type="submission" date="2015-09" db="EMBL/GenBank/DDBJ databases">
        <authorList>
            <person name="Jackson K.R."/>
            <person name="Lunt B.L."/>
            <person name="Fisher J.N.B."/>
            <person name="Gardner A.V."/>
            <person name="Bailey M.E."/>
            <person name="Deus L.M."/>
            <person name="Earl A.S."/>
            <person name="Gibby P.D."/>
            <person name="Hartmann K.A."/>
            <person name="Liu J.E."/>
            <person name="Manci A.M."/>
            <person name="Nielsen D.A."/>
            <person name="Solomon M.B."/>
            <person name="Breakwell D.P."/>
            <person name="Burnett S.H."/>
            <person name="Grose J.H."/>
        </authorList>
    </citation>
    <scope>NUCLEOTIDE SEQUENCE [LARGE SCALE GENOMIC DNA]</scope>
    <source>
        <strain evidence="9 10">16</strain>
    </source>
</reference>